<dbReference type="InterPro" id="IPR042185">
    <property type="entry name" value="Serpin_sf_2"/>
</dbReference>
<gene>
    <name evidence="2" type="ORF">CHYS00102_LOCUS22337</name>
    <name evidence="3" type="ORF">CHYS00102_LOCUS22338</name>
</gene>
<evidence type="ECO:0000313" key="3">
    <source>
        <dbReference type="EMBL" id="CAD8895124.1"/>
    </source>
</evidence>
<dbReference type="InterPro" id="IPR036186">
    <property type="entry name" value="Serpin_sf"/>
</dbReference>
<reference evidence="2" key="1">
    <citation type="submission" date="2021-01" db="EMBL/GenBank/DDBJ databases">
        <authorList>
            <person name="Corre E."/>
            <person name="Pelletier E."/>
            <person name="Niang G."/>
            <person name="Scheremetjew M."/>
            <person name="Finn R."/>
            <person name="Kale V."/>
            <person name="Holt S."/>
            <person name="Cochrane G."/>
            <person name="Meng A."/>
            <person name="Brown T."/>
            <person name="Cohen L."/>
        </authorList>
    </citation>
    <scope>NUCLEOTIDE SEQUENCE</scope>
    <source>
        <strain evidence="2">308</strain>
    </source>
</reference>
<dbReference type="SUPFAM" id="SSF56574">
    <property type="entry name" value="Serpins"/>
    <property type="match status" value="1"/>
</dbReference>
<evidence type="ECO:0000313" key="2">
    <source>
        <dbReference type="EMBL" id="CAD8895123.1"/>
    </source>
</evidence>
<proteinExistence type="predicted"/>
<evidence type="ECO:0000259" key="1">
    <source>
        <dbReference type="SMART" id="SM00093"/>
    </source>
</evidence>
<dbReference type="SMART" id="SM00093">
    <property type="entry name" value="SERPIN"/>
    <property type="match status" value="1"/>
</dbReference>
<dbReference type="InterPro" id="IPR023796">
    <property type="entry name" value="Serpin_dom"/>
</dbReference>
<dbReference type="AlphaFoldDB" id="A0A6U5JRA6"/>
<name>A0A6U5JRA6_9STRA</name>
<dbReference type="EMBL" id="HBFR01030744">
    <property type="protein sequence ID" value="CAD8895124.1"/>
    <property type="molecule type" value="Transcribed_RNA"/>
</dbReference>
<protein>
    <recommendedName>
        <fullName evidence="1">Serpin domain-containing protein</fullName>
    </recommendedName>
</protein>
<sequence>MRITPELMTEANSVFLRSIFVPDVLNGASQNVAFSPVGVHFMVTMLKELISAPLYSDWDRLASHTNLIHLNKQLQTNPTITSKSVIAGREWSKSVPTDFLMDHFKVFNSVDVKSIGKYLEADVSELASATGATVHLLKFNGSWQTKFTGNQSVKFSDGIEYSFMKAIVPSVPWFENDDLTVVTLPFKIDEGFEDVCIDLILPKHEGRAVDLNEHKKWISNQIIQSKAKIVIPKVKLEYKEKINLSSDSAIESLQKIRVEWDENGVKGEAITMSMARSLPPPIPEFIASRQFLFIIRQEALWLFVGRISSIDASLNMGKRIAYQEL</sequence>
<dbReference type="Gene3D" id="2.30.39.10">
    <property type="entry name" value="Alpha-1-antitrypsin, domain 1"/>
    <property type="match status" value="1"/>
</dbReference>
<organism evidence="2">
    <name type="scientific">Corethron hystrix</name>
    <dbReference type="NCBI Taxonomy" id="216773"/>
    <lineage>
        <taxon>Eukaryota</taxon>
        <taxon>Sar</taxon>
        <taxon>Stramenopiles</taxon>
        <taxon>Ochrophyta</taxon>
        <taxon>Bacillariophyta</taxon>
        <taxon>Coscinodiscophyceae</taxon>
        <taxon>Corethrophycidae</taxon>
        <taxon>Corethrales</taxon>
        <taxon>Corethraceae</taxon>
        <taxon>Corethron</taxon>
    </lineage>
</organism>
<feature type="domain" description="Serpin" evidence="1">
    <location>
        <begin position="17"/>
        <end position="310"/>
    </location>
</feature>
<accession>A0A6U5JRA6</accession>
<dbReference type="EMBL" id="HBFR01030743">
    <property type="protein sequence ID" value="CAD8895123.1"/>
    <property type="molecule type" value="Transcribed_RNA"/>
</dbReference>